<evidence type="ECO:0000256" key="2">
    <source>
        <dbReference type="SAM" id="SignalP"/>
    </source>
</evidence>
<feature type="domain" description="Filamentous haemagglutinin FhaB/tRNA nuclease CdiA-like TPS" evidence="3">
    <location>
        <begin position="37"/>
        <end position="147"/>
    </location>
</feature>
<dbReference type="EMBL" id="CP003653">
    <property type="protein sequence ID" value="AFZ35389.1"/>
    <property type="molecule type" value="Genomic_DNA"/>
</dbReference>
<dbReference type="Proteomes" id="UP000010473">
    <property type="component" value="Chromosome"/>
</dbReference>
<evidence type="ECO:0000259" key="3">
    <source>
        <dbReference type="SMART" id="SM00912"/>
    </source>
</evidence>
<dbReference type="NCBIfam" id="TIGR01901">
    <property type="entry name" value="adhes_NPXG"/>
    <property type="match status" value="1"/>
</dbReference>
<dbReference type="STRING" id="111780.Sta7437_1831"/>
<dbReference type="InterPro" id="IPR008638">
    <property type="entry name" value="FhaB/CdiA-like_TPS"/>
</dbReference>
<reference evidence="5" key="1">
    <citation type="journal article" date="2013" name="Proc. Natl. Acad. Sci. U.S.A.">
        <title>Improving the coverage of the cyanobacterial phylum using diversity-driven genome sequencing.</title>
        <authorList>
            <person name="Shih P.M."/>
            <person name="Wu D."/>
            <person name="Latifi A."/>
            <person name="Axen S.D."/>
            <person name="Fewer D.P."/>
            <person name="Talla E."/>
            <person name="Calteau A."/>
            <person name="Cai F."/>
            <person name="Tandeau de Marsac N."/>
            <person name="Rippka R."/>
            <person name="Herdman M."/>
            <person name="Sivonen K."/>
            <person name="Coursin T."/>
            <person name="Laurent T."/>
            <person name="Goodwin L."/>
            <person name="Nolan M."/>
            <person name="Davenport K.W."/>
            <person name="Han C.S."/>
            <person name="Rubin E.M."/>
            <person name="Eisen J.A."/>
            <person name="Woyke T."/>
            <person name="Gugger M."/>
            <person name="Kerfeld C.A."/>
        </authorList>
    </citation>
    <scope>NUCLEOTIDE SEQUENCE [LARGE SCALE GENOMIC DNA]</scope>
    <source>
        <strain evidence="5">ATCC 29371 / PCC 7437</strain>
    </source>
</reference>
<gene>
    <name evidence="4" type="ordered locus">Sta7437_1831</name>
</gene>
<dbReference type="InterPro" id="IPR012334">
    <property type="entry name" value="Pectin_lyas_fold"/>
</dbReference>
<dbReference type="PATRIC" id="fig|111780.3.peg.1914"/>
<protein>
    <submittedName>
        <fullName evidence="4">Filamentous hemagglutinin family outer membrane protein</fullName>
    </submittedName>
</protein>
<evidence type="ECO:0000256" key="1">
    <source>
        <dbReference type="SAM" id="MobiDB-lite"/>
    </source>
</evidence>
<dbReference type="OrthoDB" id="501088at2"/>
<dbReference type="Gene3D" id="2.160.20.10">
    <property type="entry name" value="Single-stranded right-handed beta-helix, Pectin lyase-like"/>
    <property type="match status" value="5"/>
</dbReference>
<feature type="compositionally biased region" description="Polar residues" evidence="1">
    <location>
        <begin position="1399"/>
        <end position="1413"/>
    </location>
</feature>
<sequence>MSIQKLYKFWLRTSLALTSFYCLTGTDLAQAQSITPDATLPTPTEVTPTATGVEITGGTARDINLFHSFQEFSLLNGNEAFFNNASTISNIITRVTGGQISTIDGLIRANNANLFFLNPAGILFGPNASLNIGGSFYGSTADSLIFPEGEFSATNPQAPPILTINAPIGLGFRDNPGEINVNGSSLSVDTGETLALLGGNVNAEGGIIAAPGGRIELGGLSTEGTVNISEDSGFTFSDGIARADVSLSNDALVNVANQGGGFINVNAGNLNLSERSQFRGGIAAGLDATGNPAGNININATGAITLSGDSSVQNFIDEDAIGNSGDINVTADSLSLIEESSFDASIFGTGNAGAVNIQANDILLDNSTIFNQVTSTGNGNGGGVEIDTANLFLINGGAVTATTFGKGDAGIITINADDTILIDGRTPDGEFISTIENNVRQGAEGDGGSIEIVANKLFIANEAEIDSSTKGQGNAGVVNIQANDILLDNGGIFNQVAEGGEGNGGGVEIGTTNLSLINGGIISASTFGQGNAGAVNVQANDILLDNGGIFNRVAEGAVGNGGGVEIKTTNLSLINGGIISASTFGQGDAGVVNIQANDILLDNGEILNRVEENAVGNGGGVEIGTTNLSLTNGGRISASTFGQGNAGAVNIQANDILLDNSTIFNQVISTAKGNGGGVEIGTTNLSLTNGGRISASTFGQGDAGEVNVQANDILLDDGGIFNRVAEGAVGNGGGVEIKTTNLSLINDGEIDASTSGQGDAGVITINAIDTISISNSSIFNGVETGAIGNAGGIDITTVNLNLTNGGEIDASTFGQGDAGAVNIQANDILLNNGRILNRVEENAIGNGGGVEIGTTNLSLINGGRIDASTLGKGDAGAITIQANDILLDSSTIFNQVTSTGNGNGGGVEIDTTNLFLINGGAVTATTFGKGDAGIITINADDTILIDGRTPDGKFISTIENNVRQGAEGDGGSIEIVANKLFIANEAEIDSSTKGQGNAGVVNIQANDILLDNGGILNQVDEGGEGNGGGVEIGTTNLSLINGGRISASTFGQGNAGLITINDSDTIFIDGENSQGDSSGIFNGVGTNAVGDAGGINITTANLNLTNGGVVNASTFERGNAGLITINASDTIFIDGENSQGDSSGIFNGVDTDAVGNAGGINITTANLNLTNGGVINVSSFGQGNAGSIVVEANSLTLDAGKIFAANAPSQPITNNQTGGNIKLTVADNLILRNNSLISASASENATGGNVTIDAGFVVAFPSNENGNDIVANAVQGQGGQVTINAQQIFNLEERKAEPGNGTNDIDVSSEGGLAGQVNITIFKDDVLRNASELPRNPVEPEQTVAQACSSQGIAEGGNSFTVTGKGGVPPVPTEPMSSDTILLGSGEAPVQGSRGAEESLSTNSSHHQNQQPKGILTSQGYIVPAQGIVKTEDGKVMLVGYPVNNLNQRTPVQSPNCVDTPRNKLTRILGSLTELTTNNFRS</sequence>
<dbReference type="RefSeq" id="WP_015193060.1">
    <property type="nucleotide sequence ID" value="NC_019748.1"/>
</dbReference>
<dbReference type="HOGENOM" id="CLU_001325_1_0_3"/>
<keyword evidence="2" id="KW-0732">Signal</keyword>
<evidence type="ECO:0000313" key="5">
    <source>
        <dbReference type="Proteomes" id="UP000010473"/>
    </source>
</evidence>
<feature type="chain" id="PRO_5003938000" evidence="2">
    <location>
        <begin position="32"/>
        <end position="1482"/>
    </location>
</feature>
<keyword evidence="5" id="KW-1185">Reference proteome</keyword>
<dbReference type="SUPFAM" id="SSF51126">
    <property type="entry name" value="Pectin lyase-like"/>
    <property type="match status" value="7"/>
</dbReference>
<feature type="signal peptide" evidence="2">
    <location>
        <begin position="1"/>
        <end position="31"/>
    </location>
</feature>
<dbReference type="InterPro" id="IPR011050">
    <property type="entry name" value="Pectin_lyase_fold/virulence"/>
</dbReference>
<organism evidence="4 5">
    <name type="scientific">Stanieria cyanosphaera (strain ATCC 29371 / PCC 7437)</name>
    <dbReference type="NCBI Taxonomy" id="111780"/>
    <lineage>
        <taxon>Bacteria</taxon>
        <taxon>Bacillati</taxon>
        <taxon>Cyanobacteriota</taxon>
        <taxon>Cyanophyceae</taxon>
        <taxon>Pleurocapsales</taxon>
        <taxon>Dermocarpellaceae</taxon>
        <taxon>Stanieria</taxon>
    </lineage>
</organism>
<feature type="region of interest" description="Disordered" evidence="1">
    <location>
        <begin position="1385"/>
        <end position="1413"/>
    </location>
</feature>
<dbReference type="eggNOG" id="COG3210">
    <property type="taxonomic scope" value="Bacteria"/>
</dbReference>
<dbReference type="Pfam" id="PF05860">
    <property type="entry name" value="TPS"/>
    <property type="match status" value="1"/>
</dbReference>
<name>K9XTK0_STAC7</name>
<dbReference type="KEGG" id="scs:Sta7437_1831"/>
<dbReference type="SMART" id="SM00912">
    <property type="entry name" value="Haemagg_act"/>
    <property type="match status" value="1"/>
</dbReference>
<accession>K9XTK0</accession>
<proteinExistence type="predicted"/>
<evidence type="ECO:0000313" key="4">
    <source>
        <dbReference type="EMBL" id="AFZ35389.1"/>
    </source>
</evidence>